<dbReference type="FunFam" id="2.40.10.10:FF:000002">
    <property type="entry name" value="Transmembrane protease serine"/>
    <property type="match status" value="1"/>
</dbReference>
<dbReference type="PROSITE" id="PS50240">
    <property type="entry name" value="TRYPSIN_DOM"/>
    <property type="match status" value="1"/>
</dbReference>
<dbReference type="InterPro" id="IPR018114">
    <property type="entry name" value="TRYPSIN_HIS"/>
</dbReference>
<dbReference type="InterPro" id="IPR001314">
    <property type="entry name" value="Peptidase_S1A"/>
</dbReference>
<dbReference type="PANTHER" id="PTHR24264:SF65">
    <property type="entry name" value="SRCR DOMAIN-CONTAINING PROTEIN"/>
    <property type="match status" value="1"/>
</dbReference>
<dbReference type="CDD" id="cd00190">
    <property type="entry name" value="Tryp_SPc"/>
    <property type="match status" value="1"/>
</dbReference>
<evidence type="ECO:0000256" key="4">
    <source>
        <dbReference type="ARBA" id="ARBA00022801"/>
    </source>
</evidence>
<evidence type="ECO:0000256" key="6">
    <source>
        <dbReference type="ARBA" id="ARBA00023157"/>
    </source>
</evidence>
<dbReference type="Gene3D" id="2.40.10.10">
    <property type="entry name" value="Trypsin-like serine proteases"/>
    <property type="match status" value="1"/>
</dbReference>
<dbReference type="PANTHER" id="PTHR24264">
    <property type="entry name" value="TRYPSIN-RELATED"/>
    <property type="match status" value="1"/>
</dbReference>
<dbReference type="InterPro" id="IPR050127">
    <property type="entry name" value="Serine_Proteases_S1"/>
</dbReference>
<dbReference type="PROSITE" id="PS00134">
    <property type="entry name" value="TRYPSIN_HIS"/>
    <property type="match status" value="1"/>
</dbReference>
<evidence type="ECO:0000313" key="11">
    <source>
        <dbReference type="Proteomes" id="UP000001307"/>
    </source>
</evidence>
<dbReference type="PROSITE" id="PS00135">
    <property type="entry name" value="TRYPSIN_SER"/>
    <property type="match status" value="1"/>
</dbReference>
<keyword evidence="4 8" id="KW-0378">Hydrolase</keyword>
<dbReference type="GO" id="GO:0005615">
    <property type="term" value="C:extracellular space"/>
    <property type="evidence" value="ECO:0007669"/>
    <property type="project" value="TreeGrafter"/>
</dbReference>
<dbReference type="Pfam" id="PF00089">
    <property type="entry name" value="Trypsin"/>
    <property type="match status" value="1"/>
</dbReference>
<keyword evidence="11" id="KW-1185">Reference proteome</keyword>
<evidence type="ECO:0000313" key="10">
    <source>
        <dbReference type="EMBL" id="CBY10192.1"/>
    </source>
</evidence>
<gene>
    <name evidence="10" type="ORF">GSOID_T00011125001</name>
</gene>
<dbReference type="OrthoDB" id="10051896at2759"/>
<dbReference type="PRINTS" id="PR00722">
    <property type="entry name" value="CHYMOTRYPSIN"/>
</dbReference>
<organism evidence="10">
    <name type="scientific">Oikopleura dioica</name>
    <name type="common">Tunicate</name>
    <dbReference type="NCBI Taxonomy" id="34765"/>
    <lineage>
        <taxon>Eukaryota</taxon>
        <taxon>Metazoa</taxon>
        <taxon>Chordata</taxon>
        <taxon>Tunicata</taxon>
        <taxon>Appendicularia</taxon>
        <taxon>Copelata</taxon>
        <taxon>Oikopleuridae</taxon>
        <taxon>Oikopleura</taxon>
    </lineage>
</organism>
<dbReference type="SMART" id="SM00020">
    <property type="entry name" value="Tryp_SPc"/>
    <property type="match status" value="1"/>
</dbReference>
<dbReference type="AlphaFoldDB" id="E4XHX6"/>
<reference evidence="10" key="1">
    <citation type="journal article" date="2010" name="Science">
        <title>Plasticity of animal genome architecture unmasked by rapid evolution of a pelagic tunicate.</title>
        <authorList>
            <person name="Denoeud F."/>
            <person name="Henriet S."/>
            <person name="Mungpakdee S."/>
            <person name="Aury J.M."/>
            <person name="Da Silva C."/>
            <person name="Brinkmann H."/>
            <person name="Mikhaleva J."/>
            <person name="Olsen L.C."/>
            <person name="Jubin C."/>
            <person name="Canestro C."/>
            <person name="Bouquet J.M."/>
            <person name="Danks G."/>
            <person name="Poulain J."/>
            <person name="Campsteijn C."/>
            <person name="Adamski M."/>
            <person name="Cross I."/>
            <person name="Yadetie F."/>
            <person name="Muffato M."/>
            <person name="Louis A."/>
            <person name="Butcher S."/>
            <person name="Tsagkogeorga G."/>
            <person name="Konrad A."/>
            <person name="Singh S."/>
            <person name="Jensen M.F."/>
            <person name="Cong E.H."/>
            <person name="Eikeseth-Otteraa H."/>
            <person name="Noel B."/>
            <person name="Anthouard V."/>
            <person name="Porcel B.M."/>
            <person name="Kachouri-Lafond R."/>
            <person name="Nishino A."/>
            <person name="Ugolini M."/>
            <person name="Chourrout P."/>
            <person name="Nishida H."/>
            <person name="Aasland R."/>
            <person name="Huzurbazar S."/>
            <person name="Westhof E."/>
            <person name="Delsuc F."/>
            <person name="Lehrach H."/>
            <person name="Reinhardt R."/>
            <person name="Weissenbach J."/>
            <person name="Roy S.W."/>
            <person name="Artiguenave F."/>
            <person name="Postlethwait J.H."/>
            <person name="Manak J.R."/>
            <person name="Thompson E.M."/>
            <person name="Jaillon O."/>
            <person name="Du Pasquier L."/>
            <person name="Boudinot P."/>
            <person name="Liberles D.A."/>
            <person name="Volff J.N."/>
            <person name="Philippe H."/>
            <person name="Lenhard B."/>
            <person name="Roest Crollius H."/>
            <person name="Wincker P."/>
            <person name="Chourrout D."/>
        </authorList>
    </citation>
    <scope>NUCLEOTIDE SEQUENCE [LARGE SCALE GENOMIC DNA]</scope>
</reference>
<evidence type="ECO:0000259" key="9">
    <source>
        <dbReference type="PROSITE" id="PS50240"/>
    </source>
</evidence>
<feature type="domain" description="Peptidase S1" evidence="9">
    <location>
        <begin position="36"/>
        <end position="287"/>
    </location>
</feature>
<comment type="subcellular location">
    <subcellularLocation>
        <location evidence="1">Secreted</location>
    </subcellularLocation>
</comment>
<sequence length="289" mass="30928">MSPPFIFEPLTDLIQEGLMTCTDVENGFSTNRGHRIFNGAEVDPNSWPWIVNMFFQTENQMEQGGASISGGTIVHSNWVLTAAHCCEDKARVFGRFGQHNMNGGDDGEFTLSSENFIIHPGRTENVRNNDFCLVKFDNSITEAGDDNCAGNCVGIACLPSAPVPSGQACWAAGWGVTELNNLSSNLLSVGLSPLPLDYCLDKSHYFASQIASDNFCAGLPDFDGDGETDPGKDTCQGDSGGPLICAVNGKVVLTGVTSWGAECAFAGRPGVYGDVFFVRTWITSIINSN</sequence>
<keyword evidence="2" id="KW-0964">Secreted</keyword>
<accession>E4XHX6</accession>
<dbReference type="Proteomes" id="UP000001307">
    <property type="component" value="Unassembled WGS sequence"/>
</dbReference>
<keyword evidence="5 8" id="KW-0720">Serine protease</keyword>
<evidence type="ECO:0000256" key="1">
    <source>
        <dbReference type="ARBA" id="ARBA00004613"/>
    </source>
</evidence>
<dbReference type="EMBL" id="FN653053">
    <property type="protein sequence ID" value="CBY10192.1"/>
    <property type="molecule type" value="Genomic_DNA"/>
</dbReference>
<evidence type="ECO:0000256" key="5">
    <source>
        <dbReference type="ARBA" id="ARBA00022825"/>
    </source>
</evidence>
<dbReference type="GO" id="GO:0004252">
    <property type="term" value="F:serine-type endopeptidase activity"/>
    <property type="evidence" value="ECO:0007669"/>
    <property type="project" value="InterPro"/>
</dbReference>
<dbReference type="SUPFAM" id="SSF50494">
    <property type="entry name" value="Trypsin-like serine proteases"/>
    <property type="match status" value="1"/>
</dbReference>
<dbReference type="GO" id="GO:0006508">
    <property type="term" value="P:proteolysis"/>
    <property type="evidence" value="ECO:0007669"/>
    <property type="project" value="UniProtKB-KW"/>
</dbReference>
<protein>
    <recommendedName>
        <fullName evidence="9">Peptidase S1 domain-containing protein</fullName>
    </recommendedName>
</protein>
<evidence type="ECO:0000256" key="8">
    <source>
        <dbReference type="RuleBase" id="RU363034"/>
    </source>
</evidence>
<evidence type="ECO:0000256" key="2">
    <source>
        <dbReference type="ARBA" id="ARBA00022525"/>
    </source>
</evidence>
<evidence type="ECO:0000256" key="7">
    <source>
        <dbReference type="ARBA" id="ARBA00024195"/>
    </source>
</evidence>
<name>E4XHX6_OIKDI</name>
<dbReference type="InterPro" id="IPR043504">
    <property type="entry name" value="Peptidase_S1_PA_chymotrypsin"/>
</dbReference>
<dbReference type="InterPro" id="IPR001254">
    <property type="entry name" value="Trypsin_dom"/>
</dbReference>
<evidence type="ECO:0000256" key="3">
    <source>
        <dbReference type="ARBA" id="ARBA00022670"/>
    </source>
</evidence>
<proteinExistence type="inferred from homology"/>
<keyword evidence="3 8" id="KW-0645">Protease</keyword>
<keyword evidence="6" id="KW-1015">Disulfide bond</keyword>
<comment type="similarity">
    <text evidence="7">Belongs to the peptidase S1 family. CLIP subfamily.</text>
</comment>
<dbReference type="InterPro" id="IPR009003">
    <property type="entry name" value="Peptidase_S1_PA"/>
</dbReference>
<dbReference type="InterPro" id="IPR033116">
    <property type="entry name" value="TRYPSIN_SER"/>
</dbReference>
<dbReference type="InParanoid" id="E4XHX6"/>